<dbReference type="SUPFAM" id="SSF52172">
    <property type="entry name" value="CheY-like"/>
    <property type="match status" value="1"/>
</dbReference>
<dbReference type="InterPro" id="IPR001789">
    <property type="entry name" value="Sig_transdc_resp-reg_receiver"/>
</dbReference>
<dbReference type="PROSITE" id="PS51832">
    <property type="entry name" value="HD_GYP"/>
    <property type="match status" value="1"/>
</dbReference>
<comment type="caution">
    <text evidence="6">The sequence shown here is derived from an EMBL/GenBank/DDBJ whole genome shotgun (WGS) entry which is preliminary data.</text>
</comment>
<dbReference type="InterPro" id="IPR003607">
    <property type="entry name" value="HD/PDEase_dom"/>
</dbReference>
<dbReference type="PROSITE" id="PS50110">
    <property type="entry name" value="RESPONSE_REGULATORY"/>
    <property type="match status" value="1"/>
</dbReference>
<proteinExistence type="predicted"/>
<dbReference type="GO" id="GO:0000160">
    <property type="term" value="P:phosphorelay signal transduction system"/>
    <property type="evidence" value="ECO:0007669"/>
    <property type="project" value="InterPro"/>
</dbReference>
<evidence type="ECO:0000313" key="6">
    <source>
        <dbReference type="EMBL" id="PMP63301.1"/>
    </source>
</evidence>
<dbReference type="InterPro" id="IPR052020">
    <property type="entry name" value="Cyclic_di-GMP/3'3'-cGAMP_PDE"/>
</dbReference>
<evidence type="ECO:0000259" key="4">
    <source>
        <dbReference type="PROSITE" id="PS50110"/>
    </source>
</evidence>
<gene>
    <name evidence="6" type="ORF">C0197_02960</name>
</gene>
<dbReference type="EMBL" id="PNIE01000040">
    <property type="protein sequence ID" value="PMP63301.1"/>
    <property type="molecule type" value="Genomic_DNA"/>
</dbReference>
<dbReference type="GO" id="GO:0009214">
    <property type="term" value="P:cyclic nucleotide catabolic process"/>
    <property type="evidence" value="ECO:0007669"/>
    <property type="project" value="UniProtKB-ARBA"/>
</dbReference>
<evidence type="ECO:0000256" key="1">
    <source>
        <dbReference type="ARBA" id="ARBA00022801"/>
    </source>
</evidence>
<protein>
    <submittedName>
        <fullName evidence="6">Two-component system response regulator</fullName>
    </submittedName>
</protein>
<dbReference type="InterPro" id="IPR011006">
    <property type="entry name" value="CheY-like_superfamily"/>
</dbReference>
<keyword evidence="2" id="KW-0597">Phosphoprotein</keyword>
<dbReference type="PANTHER" id="PTHR45228">
    <property type="entry name" value="CYCLIC DI-GMP PHOSPHODIESTERASE TM_0186-RELATED"/>
    <property type="match status" value="1"/>
</dbReference>
<dbReference type="Gene3D" id="1.10.3210.10">
    <property type="entry name" value="Hypothetical protein af1432"/>
    <property type="match status" value="1"/>
</dbReference>
<dbReference type="Proteomes" id="UP000235731">
    <property type="component" value="Unassembled WGS sequence"/>
</dbReference>
<dbReference type="PANTHER" id="PTHR45228:SF1">
    <property type="entry name" value="CYCLIC DI-GMP PHOSPHODIESTERASE TM_0186"/>
    <property type="match status" value="1"/>
</dbReference>
<evidence type="ECO:0000313" key="7">
    <source>
        <dbReference type="Proteomes" id="UP000235731"/>
    </source>
</evidence>
<keyword evidence="1" id="KW-0378">Hydrolase</keyword>
<evidence type="ECO:0000256" key="2">
    <source>
        <dbReference type="PROSITE-ProRule" id="PRU00169"/>
    </source>
</evidence>
<dbReference type="CDD" id="cd00077">
    <property type="entry name" value="HDc"/>
    <property type="match status" value="1"/>
</dbReference>
<reference evidence="6 7" key="1">
    <citation type="submission" date="2018-01" db="EMBL/GenBank/DDBJ databases">
        <title>Metagenomic assembled genomes from two thermal pools in the Uzon Caldera, Kamchatka, Russia.</title>
        <authorList>
            <person name="Wilkins L."/>
            <person name="Ettinger C."/>
        </authorList>
    </citation>
    <scope>NUCLEOTIDE SEQUENCE [LARGE SCALE GENOMIC DNA]</scope>
    <source>
        <strain evidence="6">ZAV-15</strain>
    </source>
</reference>
<feature type="modified residue" description="4-aspartylphosphate" evidence="2">
    <location>
        <position position="62"/>
    </location>
</feature>
<feature type="domain" description="Response regulatory" evidence="4">
    <location>
        <begin position="13"/>
        <end position="129"/>
    </location>
</feature>
<keyword evidence="3" id="KW-0175">Coiled coil</keyword>
<feature type="coiled-coil region" evidence="3">
    <location>
        <begin position="142"/>
        <end position="176"/>
    </location>
</feature>
<dbReference type="Pfam" id="PF00072">
    <property type="entry name" value="Response_reg"/>
    <property type="match status" value="1"/>
</dbReference>
<dbReference type="Pfam" id="PF13487">
    <property type="entry name" value="HD_5"/>
    <property type="match status" value="1"/>
</dbReference>
<dbReference type="FunFam" id="1.10.3210.10:FF:000018">
    <property type="entry name" value="Two-component system response regulator"/>
    <property type="match status" value="1"/>
</dbReference>
<accession>A0A2N7PJX2</accession>
<organism evidence="6 7">
    <name type="scientific">Caldimicrobium thiodismutans</name>
    <dbReference type="NCBI Taxonomy" id="1653476"/>
    <lineage>
        <taxon>Bacteria</taxon>
        <taxon>Pseudomonadati</taxon>
        <taxon>Thermodesulfobacteriota</taxon>
        <taxon>Thermodesulfobacteria</taxon>
        <taxon>Thermodesulfobacteriales</taxon>
        <taxon>Thermodesulfobacteriaceae</taxon>
        <taxon>Caldimicrobium</taxon>
    </lineage>
</organism>
<evidence type="ECO:0000256" key="3">
    <source>
        <dbReference type="SAM" id="Coils"/>
    </source>
</evidence>
<dbReference type="InterPro" id="IPR037522">
    <property type="entry name" value="HD_GYP_dom"/>
</dbReference>
<dbReference type="SMART" id="SM00471">
    <property type="entry name" value="HDc"/>
    <property type="match status" value="1"/>
</dbReference>
<dbReference type="Gene3D" id="3.40.50.2300">
    <property type="match status" value="1"/>
</dbReference>
<name>A0A2N7PJX2_9BACT</name>
<dbReference type="SMART" id="SM00448">
    <property type="entry name" value="REC"/>
    <property type="match status" value="1"/>
</dbReference>
<dbReference type="SUPFAM" id="SSF109604">
    <property type="entry name" value="HD-domain/PDEase-like"/>
    <property type="match status" value="1"/>
</dbReference>
<evidence type="ECO:0000259" key="5">
    <source>
        <dbReference type="PROSITE" id="PS51832"/>
    </source>
</evidence>
<sequence length="385" mass="43899">MFFTPEKFERLIKILVVDDDVIIRESISEILKEEGYAVETAENGKEALEKFDKFKPDIIITDFVMPEMDGITLCKILKNNPETIDTGIILITGVNDLETRIKGLSAGADDFLSKPIMIPELKARIRSLSKVKFYHDFLKDYQKRLEEEVERKSAQLLKANLELQIALSEIKELSLEIIFRLAKAAEYRDEHTGYHIQRVSHYCVAIGTHLGLDNEALEVLKYASPLHDIGKLGIPDAILLKPGALTKEEWEIMKLHTIIGAQILSGSKIRYLKAAEKIALYHHEKWDGTGYPEGLKGEKIPLFARITAIADVFDALTTDRPYRKALSVEDALQIIKNERGSHFDPQIVDIFFKIKEEILSIKELFKDETEIPHLFKLKNLLSQKS</sequence>
<dbReference type="AlphaFoldDB" id="A0A2N7PJX2"/>
<dbReference type="GO" id="GO:0004112">
    <property type="term" value="F:cyclic-nucleotide phosphodiesterase activity"/>
    <property type="evidence" value="ECO:0007669"/>
    <property type="project" value="UniProtKB-ARBA"/>
</dbReference>
<feature type="domain" description="HD-GYP" evidence="5">
    <location>
        <begin position="170"/>
        <end position="367"/>
    </location>
</feature>